<evidence type="ECO:0000256" key="8">
    <source>
        <dbReference type="RuleBase" id="RU365088"/>
    </source>
</evidence>
<comment type="subcellular location">
    <subcellularLocation>
        <location evidence="8">Cell inner membrane</location>
        <topology evidence="8">Multi-pass membrane protein</topology>
    </subcellularLocation>
    <subcellularLocation>
        <location evidence="1">Cell membrane</location>
        <topology evidence="1">Multi-pass membrane protein</topology>
    </subcellularLocation>
</comment>
<feature type="transmembrane region" description="Helical" evidence="8">
    <location>
        <begin position="282"/>
        <end position="300"/>
    </location>
</feature>
<evidence type="ECO:0000256" key="1">
    <source>
        <dbReference type="ARBA" id="ARBA00004651"/>
    </source>
</evidence>
<dbReference type="GO" id="GO:0042910">
    <property type="term" value="F:xenobiotic transmembrane transporter activity"/>
    <property type="evidence" value="ECO:0007669"/>
    <property type="project" value="InterPro"/>
</dbReference>
<keyword evidence="11" id="KW-1185">Reference proteome</keyword>
<sequence length="407" mass="43167">MRRHFPGWLVLLGAMTAIGPLSIDMYLPAFLVIAGDLGTPRGAVERTLPIFLAGLAIGQLVYGPLSDRFGRRPPLLAGLAIYLVGTIGCALSGSIEQLTLWRLVQALGGGVGMVVSRAVIRDRLDPQGSARALSTLMLVMGAAPILAPMLGGWMLVVASWRGIFVFQALFALGCMVAIWFGMTESLRRTDMRPLRIGTSLRTYAELMKDRRLLLPVMAGAFGMAGMFAYIAGSPFVLMGLYGLSEQQYAMVFGLNAFGLIAASQLNGWWLRKQRPNEVLRKSFWLPAASGLALLAMGLHGGVPLPLIMSGLFVFVASMGVISPNTGAMAMADQGRVAGAASALLGALSFFVGMLSGLAVSFWDGQTGLPMMAIMAVCGVLSTLFGATLLRRRMPDVAPEAAVVEPLA</sequence>
<keyword evidence="6 8" id="KW-1133">Transmembrane helix</keyword>
<evidence type="ECO:0000256" key="5">
    <source>
        <dbReference type="ARBA" id="ARBA00022692"/>
    </source>
</evidence>
<dbReference type="Proteomes" id="UP000295341">
    <property type="component" value="Unassembled WGS sequence"/>
</dbReference>
<feature type="transmembrane region" description="Helical" evidence="8">
    <location>
        <begin position="132"/>
        <end position="156"/>
    </location>
</feature>
<dbReference type="Gene3D" id="1.20.1720.10">
    <property type="entry name" value="Multidrug resistance protein D"/>
    <property type="match status" value="1"/>
</dbReference>
<proteinExistence type="inferred from homology"/>
<feature type="transmembrane region" description="Helical" evidence="8">
    <location>
        <begin position="162"/>
        <end position="182"/>
    </location>
</feature>
<dbReference type="GO" id="GO:0005886">
    <property type="term" value="C:plasma membrane"/>
    <property type="evidence" value="ECO:0007669"/>
    <property type="project" value="UniProtKB-SubCell"/>
</dbReference>
<dbReference type="RefSeq" id="WP_133881021.1">
    <property type="nucleotide sequence ID" value="NZ_MWIN01000001.1"/>
</dbReference>
<evidence type="ECO:0000256" key="2">
    <source>
        <dbReference type="ARBA" id="ARBA00006236"/>
    </source>
</evidence>
<feature type="transmembrane region" description="Helical" evidence="8">
    <location>
        <begin position="306"/>
        <end position="324"/>
    </location>
</feature>
<accession>A0A4R7PFW2</accession>
<evidence type="ECO:0000256" key="7">
    <source>
        <dbReference type="ARBA" id="ARBA00023136"/>
    </source>
</evidence>
<dbReference type="InterPro" id="IPR020846">
    <property type="entry name" value="MFS_dom"/>
</dbReference>
<evidence type="ECO:0000313" key="11">
    <source>
        <dbReference type="Proteomes" id="UP000295341"/>
    </source>
</evidence>
<comment type="caution">
    <text evidence="10">The sequence shown here is derived from an EMBL/GenBank/DDBJ whole genome shotgun (WGS) entry which is preliminary data.</text>
</comment>
<feature type="transmembrane region" description="Helical" evidence="8">
    <location>
        <begin position="75"/>
        <end position="95"/>
    </location>
</feature>
<protein>
    <recommendedName>
        <fullName evidence="8">Bcr/CflA family efflux transporter</fullName>
    </recommendedName>
</protein>
<evidence type="ECO:0000256" key="3">
    <source>
        <dbReference type="ARBA" id="ARBA00022448"/>
    </source>
</evidence>
<name>A0A4R7PFW2_9GAMM</name>
<evidence type="ECO:0000313" key="10">
    <source>
        <dbReference type="EMBL" id="TDU32531.1"/>
    </source>
</evidence>
<dbReference type="Pfam" id="PF07690">
    <property type="entry name" value="MFS_1"/>
    <property type="match status" value="1"/>
</dbReference>
<dbReference type="PANTHER" id="PTHR23502">
    <property type="entry name" value="MAJOR FACILITATOR SUPERFAMILY"/>
    <property type="match status" value="1"/>
</dbReference>
<reference evidence="10 11" key="1">
    <citation type="submission" date="2019-03" db="EMBL/GenBank/DDBJ databases">
        <title>Genomic Encyclopedia of Type Strains, Phase IV (KMG-IV): sequencing the most valuable type-strain genomes for metagenomic binning, comparative biology and taxonomic classification.</title>
        <authorList>
            <person name="Goeker M."/>
        </authorList>
    </citation>
    <scope>NUCLEOTIDE SEQUENCE [LARGE SCALE GENOMIC DNA]</scope>
    <source>
        <strain evidence="10 11">DSM 26377</strain>
    </source>
</reference>
<organism evidence="10 11">
    <name type="scientific">Panacagrimonas perspica</name>
    <dbReference type="NCBI Taxonomy" id="381431"/>
    <lineage>
        <taxon>Bacteria</taxon>
        <taxon>Pseudomonadati</taxon>
        <taxon>Pseudomonadota</taxon>
        <taxon>Gammaproteobacteria</taxon>
        <taxon>Nevskiales</taxon>
        <taxon>Nevskiaceae</taxon>
        <taxon>Panacagrimonas</taxon>
    </lineage>
</organism>
<dbReference type="PANTHER" id="PTHR23502:SF132">
    <property type="entry name" value="POLYAMINE TRANSPORTER 2-RELATED"/>
    <property type="match status" value="1"/>
</dbReference>
<dbReference type="InterPro" id="IPR004812">
    <property type="entry name" value="Efflux_drug-R_Bcr/CmlA"/>
</dbReference>
<keyword evidence="3 8" id="KW-0813">Transport</keyword>
<evidence type="ECO:0000256" key="6">
    <source>
        <dbReference type="ARBA" id="ARBA00022989"/>
    </source>
</evidence>
<evidence type="ECO:0000256" key="4">
    <source>
        <dbReference type="ARBA" id="ARBA00022475"/>
    </source>
</evidence>
<feature type="transmembrane region" description="Helical" evidence="8">
    <location>
        <begin position="212"/>
        <end position="236"/>
    </location>
</feature>
<keyword evidence="7 8" id="KW-0472">Membrane</keyword>
<dbReference type="EMBL" id="SOBT01000008">
    <property type="protein sequence ID" value="TDU32531.1"/>
    <property type="molecule type" value="Genomic_DNA"/>
</dbReference>
<feature type="transmembrane region" description="Helical" evidence="8">
    <location>
        <begin position="368"/>
        <end position="389"/>
    </location>
</feature>
<keyword evidence="8" id="KW-0997">Cell inner membrane</keyword>
<dbReference type="CDD" id="cd17320">
    <property type="entry name" value="MFS_MdfA_MDR_like"/>
    <property type="match status" value="1"/>
</dbReference>
<keyword evidence="4" id="KW-1003">Cell membrane</keyword>
<dbReference type="GO" id="GO:1990961">
    <property type="term" value="P:xenobiotic detoxification by transmembrane export across the plasma membrane"/>
    <property type="evidence" value="ECO:0007669"/>
    <property type="project" value="InterPro"/>
</dbReference>
<feature type="transmembrane region" description="Helical" evidence="8">
    <location>
        <begin position="101"/>
        <end position="120"/>
    </location>
</feature>
<dbReference type="SUPFAM" id="SSF103473">
    <property type="entry name" value="MFS general substrate transporter"/>
    <property type="match status" value="1"/>
</dbReference>
<comment type="similarity">
    <text evidence="2 8">Belongs to the major facilitator superfamily. Bcr/CmlA family.</text>
</comment>
<dbReference type="FunFam" id="1.20.1720.10:FF:000005">
    <property type="entry name" value="Bcr/CflA family efflux transporter"/>
    <property type="match status" value="1"/>
</dbReference>
<dbReference type="PROSITE" id="PS50850">
    <property type="entry name" value="MFS"/>
    <property type="match status" value="1"/>
</dbReference>
<feature type="domain" description="Major facilitator superfamily (MFS) profile" evidence="9">
    <location>
        <begin position="8"/>
        <end position="393"/>
    </location>
</feature>
<keyword evidence="5 8" id="KW-0812">Transmembrane</keyword>
<dbReference type="NCBIfam" id="TIGR00710">
    <property type="entry name" value="efflux_Bcr_CflA"/>
    <property type="match status" value="1"/>
</dbReference>
<evidence type="ECO:0000259" key="9">
    <source>
        <dbReference type="PROSITE" id="PS50850"/>
    </source>
</evidence>
<dbReference type="InterPro" id="IPR036259">
    <property type="entry name" value="MFS_trans_sf"/>
</dbReference>
<dbReference type="InterPro" id="IPR011701">
    <property type="entry name" value="MFS"/>
</dbReference>
<dbReference type="OrthoDB" id="9812221at2"/>
<feature type="transmembrane region" description="Helical" evidence="8">
    <location>
        <begin position="248"/>
        <end position="270"/>
    </location>
</feature>
<feature type="transmembrane region" description="Helical" evidence="8">
    <location>
        <begin position="7"/>
        <end position="27"/>
    </location>
</feature>
<dbReference type="GO" id="GO:0015385">
    <property type="term" value="F:sodium:proton antiporter activity"/>
    <property type="evidence" value="ECO:0007669"/>
    <property type="project" value="TreeGrafter"/>
</dbReference>
<feature type="transmembrane region" description="Helical" evidence="8">
    <location>
        <begin position="47"/>
        <end position="63"/>
    </location>
</feature>
<dbReference type="AlphaFoldDB" id="A0A4R7PFW2"/>
<feature type="transmembrane region" description="Helical" evidence="8">
    <location>
        <begin position="336"/>
        <end position="362"/>
    </location>
</feature>
<gene>
    <name evidence="10" type="ORF">DFR24_1929</name>
</gene>